<dbReference type="PANTHER" id="PTHR43378:SF2">
    <property type="entry name" value="UDP-3-O-ACYLGLUCOSAMINE N-ACYLTRANSFERASE 1, MITOCHONDRIAL-RELATED"/>
    <property type="match status" value="1"/>
</dbReference>
<comment type="similarity">
    <text evidence="7">Belongs to the transferase hexapeptide repeat family. LpxD subfamily.</text>
</comment>
<dbReference type="SUPFAM" id="SSF51161">
    <property type="entry name" value="Trimeric LpxA-like enzymes"/>
    <property type="match status" value="1"/>
</dbReference>
<evidence type="ECO:0000256" key="7">
    <source>
        <dbReference type="HAMAP-Rule" id="MF_00523"/>
    </source>
</evidence>
<evidence type="ECO:0000313" key="10">
    <source>
        <dbReference type="Proteomes" id="UP001597314"/>
    </source>
</evidence>
<dbReference type="HAMAP" id="MF_00523">
    <property type="entry name" value="LpxD"/>
    <property type="match status" value="1"/>
</dbReference>
<dbReference type="InterPro" id="IPR001451">
    <property type="entry name" value="Hexapep"/>
</dbReference>
<dbReference type="EMBL" id="JBHUIW010000012">
    <property type="protein sequence ID" value="MFD2182901.1"/>
    <property type="molecule type" value="Genomic_DNA"/>
</dbReference>
<evidence type="ECO:0000313" key="9">
    <source>
        <dbReference type="EMBL" id="MFD2182901.1"/>
    </source>
</evidence>
<dbReference type="Pfam" id="PF04613">
    <property type="entry name" value="LpxD"/>
    <property type="match status" value="1"/>
</dbReference>
<comment type="subunit">
    <text evidence="7">Homotrimer.</text>
</comment>
<evidence type="ECO:0000256" key="4">
    <source>
        <dbReference type="ARBA" id="ARBA00022737"/>
    </source>
</evidence>
<dbReference type="InterPro" id="IPR007691">
    <property type="entry name" value="LpxD"/>
</dbReference>
<feature type="domain" description="UDP-3-O-[3-hydroxymyristoyl] glucosamine N-acyltransferase non-repeat region" evidence="8">
    <location>
        <begin position="33"/>
        <end position="101"/>
    </location>
</feature>
<evidence type="ECO:0000256" key="5">
    <source>
        <dbReference type="ARBA" id="ARBA00023098"/>
    </source>
</evidence>
<dbReference type="Proteomes" id="UP001597314">
    <property type="component" value="Unassembled WGS sequence"/>
</dbReference>
<keyword evidence="6 7" id="KW-0012">Acyltransferase</keyword>
<evidence type="ECO:0000256" key="2">
    <source>
        <dbReference type="ARBA" id="ARBA00022556"/>
    </source>
</evidence>
<evidence type="ECO:0000256" key="3">
    <source>
        <dbReference type="ARBA" id="ARBA00022679"/>
    </source>
</evidence>
<dbReference type="Pfam" id="PF00132">
    <property type="entry name" value="Hexapep"/>
    <property type="match status" value="2"/>
</dbReference>
<comment type="function">
    <text evidence="7">Catalyzes the N-acylation of UDP-3-O-acylglucosamine using 3-hydroxyacyl-ACP as the acyl donor. Is involved in the biosynthesis of lipid A, a phosphorylated glycolipid that anchors the lipopolysaccharide to the outer membrane of the cell.</text>
</comment>
<dbReference type="EC" id="2.3.1.191" evidence="7"/>
<keyword evidence="10" id="KW-1185">Reference proteome</keyword>
<comment type="pathway">
    <text evidence="7">Bacterial outer membrane biogenesis; LPS lipid A biosynthesis.</text>
</comment>
<proteinExistence type="inferred from homology"/>
<comment type="catalytic activity">
    <reaction evidence="7">
        <text>a UDP-3-O-[(3R)-3-hydroxyacyl]-alpha-D-glucosamine + a (3R)-hydroxyacyl-[ACP] = a UDP-2-N,3-O-bis[(3R)-3-hydroxyacyl]-alpha-D-glucosamine + holo-[ACP] + H(+)</text>
        <dbReference type="Rhea" id="RHEA:53836"/>
        <dbReference type="Rhea" id="RHEA-COMP:9685"/>
        <dbReference type="Rhea" id="RHEA-COMP:9945"/>
        <dbReference type="ChEBI" id="CHEBI:15378"/>
        <dbReference type="ChEBI" id="CHEBI:64479"/>
        <dbReference type="ChEBI" id="CHEBI:78827"/>
        <dbReference type="ChEBI" id="CHEBI:137740"/>
        <dbReference type="ChEBI" id="CHEBI:137748"/>
        <dbReference type="EC" id="2.3.1.191"/>
    </reaction>
</comment>
<evidence type="ECO:0000256" key="6">
    <source>
        <dbReference type="ARBA" id="ARBA00023315"/>
    </source>
</evidence>
<dbReference type="NCBIfam" id="NF002060">
    <property type="entry name" value="PRK00892.1"/>
    <property type="match status" value="1"/>
</dbReference>
<dbReference type="Gene3D" id="3.40.1390.10">
    <property type="entry name" value="MurE/MurF, N-terminal domain"/>
    <property type="match status" value="1"/>
</dbReference>
<dbReference type="Gene3D" id="2.160.10.10">
    <property type="entry name" value="Hexapeptide repeat proteins"/>
    <property type="match status" value="1"/>
</dbReference>
<sequence>MSEPFFFSPSTTLTLAEITRLTGAEPAAGAPLDRVIRDVATLDQAGPSDLAFLENPRYLDELAASRAGACLIAPRLAAAAPEHLPVLVVKDPHRAFVAVARALYPAALKPASLFGGQGVAPGASVHPAARLEAGVTVDPGAVVGPGAEIGAGTVIGPTAVIGPGVRIGRDCAIGAGVTLTHALVGDRVIIHPGCRIGQDGFGFVMGPGGHQKVPQLRRVIIQNDVEIGAGTTIDRGGTRDTVIGEGTKIDNLVQIGHNVLIGRHCVIVAQVGISGSTVLEDYVVLGARSGTNNHVVIGQGAQVAALSGVNSDIPPGQRWGGFPAKPAKAWMRELRAINRLAQGKGGGDKPERSDDEKH</sequence>
<evidence type="ECO:0000256" key="1">
    <source>
        <dbReference type="ARBA" id="ARBA00022516"/>
    </source>
</evidence>
<protein>
    <recommendedName>
        <fullName evidence="7">UDP-3-O-acylglucosamine N-acyltransferase</fullName>
        <ecNumber evidence="7">2.3.1.191</ecNumber>
    </recommendedName>
</protein>
<dbReference type="PANTHER" id="PTHR43378">
    <property type="entry name" value="UDP-3-O-ACYLGLUCOSAMINE N-ACYLTRANSFERASE"/>
    <property type="match status" value="1"/>
</dbReference>
<dbReference type="GO" id="GO:0103118">
    <property type="term" value="F:UDP-3-O-[(3R)-3-hydroxyacyl]-glucosamine N-acyltransferase activity"/>
    <property type="evidence" value="ECO:0007669"/>
    <property type="project" value="UniProtKB-EC"/>
</dbReference>
<dbReference type="InterPro" id="IPR020573">
    <property type="entry name" value="UDP_GlcNAc_AcTrfase_non-rep"/>
</dbReference>
<reference evidence="10" key="1">
    <citation type="journal article" date="2019" name="Int. J. Syst. Evol. Microbiol.">
        <title>The Global Catalogue of Microorganisms (GCM) 10K type strain sequencing project: providing services to taxonomists for standard genome sequencing and annotation.</title>
        <authorList>
            <consortium name="The Broad Institute Genomics Platform"/>
            <consortium name="The Broad Institute Genome Sequencing Center for Infectious Disease"/>
            <person name="Wu L."/>
            <person name="Ma J."/>
        </authorList>
    </citation>
    <scope>NUCLEOTIDE SEQUENCE [LARGE SCALE GENOMIC DNA]</scope>
    <source>
        <strain evidence="10">CGMCC 1.6774</strain>
    </source>
</reference>
<accession>A0ABW5ALM5</accession>
<gene>
    <name evidence="7 9" type="primary">lpxD</name>
    <name evidence="9" type="ORF">ACFSOX_12125</name>
</gene>
<dbReference type="CDD" id="cd03352">
    <property type="entry name" value="LbH_LpxD"/>
    <property type="match status" value="1"/>
</dbReference>
<name>A0ABW5ALM5_9BRAD</name>
<dbReference type="InterPro" id="IPR011004">
    <property type="entry name" value="Trimer_LpxA-like_sf"/>
</dbReference>
<organism evidence="9 10">
    <name type="scientific">Rhodoplanes azumiensis</name>
    <dbReference type="NCBI Taxonomy" id="1897628"/>
    <lineage>
        <taxon>Bacteria</taxon>
        <taxon>Pseudomonadati</taxon>
        <taxon>Pseudomonadota</taxon>
        <taxon>Alphaproteobacteria</taxon>
        <taxon>Hyphomicrobiales</taxon>
        <taxon>Nitrobacteraceae</taxon>
        <taxon>Rhodoplanes</taxon>
    </lineage>
</organism>
<comment type="caution">
    <text evidence="9">The sequence shown here is derived from an EMBL/GenBank/DDBJ whole genome shotgun (WGS) entry which is preliminary data.</text>
</comment>
<keyword evidence="2 7" id="KW-0441">Lipid A biosynthesis</keyword>
<feature type="active site" description="Proton acceptor" evidence="7">
    <location>
        <position position="257"/>
    </location>
</feature>
<keyword evidence="3 7" id="KW-0808">Transferase</keyword>
<dbReference type="NCBIfam" id="TIGR01853">
    <property type="entry name" value="lipid_A_lpxD"/>
    <property type="match status" value="1"/>
</dbReference>
<evidence type="ECO:0000259" key="8">
    <source>
        <dbReference type="Pfam" id="PF04613"/>
    </source>
</evidence>
<keyword evidence="4 7" id="KW-0677">Repeat</keyword>
<keyword evidence="1 7" id="KW-0444">Lipid biosynthesis</keyword>
<keyword evidence="5 7" id="KW-0443">Lipid metabolism</keyword>
<dbReference type="RefSeq" id="WP_378478072.1">
    <property type="nucleotide sequence ID" value="NZ_JBHUIW010000012.1"/>
</dbReference>